<feature type="transmembrane region" description="Helical" evidence="6">
    <location>
        <begin position="255"/>
        <end position="275"/>
    </location>
</feature>
<name>A0A106BZL1_SHEFR</name>
<dbReference type="AlphaFoldDB" id="A0A106BZL1"/>
<keyword evidence="3 6" id="KW-0812">Transmembrane</keyword>
<evidence type="ECO:0000256" key="3">
    <source>
        <dbReference type="ARBA" id="ARBA00022692"/>
    </source>
</evidence>
<comment type="caution">
    <text evidence="8">The sequence shown here is derived from an EMBL/GenBank/DDBJ whole genome shotgun (WGS) entry which is preliminary data.</text>
</comment>
<accession>A0A106BZL1</accession>
<sequence length="283" mass="32305">MTTILFVTILAFVSITLLIWSIKHLSAKFALRYHDTFTSSARTNLADMFLFIEPRQLFIINMVMLFSLPIIFRIFFGSWILGVVISIFLALIPRFAYKFLHKKRRRKFVHQLPDALNMIATSMQSGANVSSAIEFMAEEMESPMKQEFQLFLREQRLGVEFNKALDNMLVRIPEDEFQLVTAGMQISREVGGNLAEVLARLSDTLRRKIEMEGKIDALTSQGKMQGVVMTLLPIFIGVVLYHMEPESMGRILTEPMGWALMLLIAIMLTSGYLSIRKIVAIDV</sequence>
<evidence type="ECO:0000256" key="5">
    <source>
        <dbReference type="ARBA" id="ARBA00023136"/>
    </source>
</evidence>
<feature type="transmembrane region" description="Helical" evidence="6">
    <location>
        <begin position="57"/>
        <end position="74"/>
    </location>
</feature>
<protein>
    <submittedName>
        <fullName evidence="8">Secretion system protein F</fullName>
    </submittedName>
</protein>
<feature type="domain" description="Type II secretion system protein GspF" evidence="7">
    <location>
        <begin position="116"/>
        <end position="240"/>
    </location>
</feature>
<feature type="transmembrane region" description="Helical" evidence="6">
    <location>
        <begin position="6"/>
        <end position="22"/>
    </location>
</feature>
<feature type="transmembrane region" description="Helical" evidence="6">
    <location>
        <begin position="80"/>
        <end position="97"/>
    </location>
</feature>
<evidence type="ECO:0000313" key="8">
    <source>
        <dbReference type="EMBL" id="KVX01517.1"/>
    </source>
</evidence>
<reference evidence="8 9" key="1">
    <citation type="submission" date="2016-01" db="EMBL/GenBank/DDBJ databases">
        <title>Draft genome of the antarctic isolate Shewanella frigidimarina Ag06-30.</title>
        <authorList>
            <person name="Parmeciano Di Noto G."/>
            <person name="Vazquez S."/>
            <person name="Mac Cormack W."/>
            <person name="Iriarte A."/>
            <person name="Quiroga C."/>
        </authorList>
    </citation>
    <scope>NUCLEOTIDE SEQUENCE [LARGE SCALE GENOMIC DNA]</scope>
    <source>
        <strain evidence="8 9">Ag06-30</strain>
    </source>
</reference>
<evidence type="ECO:0000256" key="2">
    <source>
        <dbReference type="ARBA" id="ARBA00022475"/>
    </source>
</evidence>
<keyword evidence="5 6" id="KW-0472">Membrane</keyword>
<evidence type="ECO:0000259" key="7">
    <source>
        <dbReference type="Pfam" id="PF00482"/>
    </source>
</evidence>
<dbReference type="RefSeq" id="WP_059746176.1">
    <property type="nucleotide sequence ID" value="NZ_LRDC01000022.1"/>
</dbReference>
<dbReference type="InterPro" id="IPR018076">
    <property type="entry name" value="T2SS_GspF_dom"/>
</dbReference>
<keyword evidence="4 6" id="KW-1133">Transmembrane helix</keyword>
<dbReference type="InterPro" id="IPR042094">
    <property type="entry name" value="T2SS_GspF_sf"/>
</dbReference>
<gene>
    <name evidence="8" type="ORF">AWJ07_17415</name>
</gene>
<evidence type="ECO:0000256" key="6">
    <source>
        <dbReference type="SAM" id="Phobius"/>
    </source>
</evidence>
<feature type="transmembrane region" description="Helical" evidence="6">
    <location>
        <begin position="224"/>
        <end position="243"/>
    </location>
</feature>
<dbReference type="Proteomes" id="UP000055702">
    <property type="component" value="Unassembled WGS sequence"/>
</dbReference>
<dbReference type="GO" id="GO:0005886">
    <property type="term" value="C:plasma membrane"/>
    <property type="evidence" value="ECO:0007669"/>
    <property type="project" value="UniProtKB-SubCell"/>
</dbReference>
<keyword evidence="2" id="KW-1003">Cell membrane</keyword>
<dbReference type="PANTHER" id="PTHR35007">
    <property type="entry name" value="INTEGRAL MEMBRANE PROTEIN-RELATED"/>
    <property type="match status" value="1"/>
</dbReference>
<proteinExistence type="predicted"/>
<evidence type="ECO:0000256" key="1">
    <source>
        <dbReference type="ARBA" id="ARBA00004651"/>
    </source>
</evidence>
<evidence type="ECO:0000256" key="4">
    <source>
        <dbReference type="ARBA" id="ARBA00022989"/>
    </source>
</evidence>
<evidence type="ECO:0000313" key="9">
    <source>
        <dbReference type="Proteomes" id="UP000055702"/>
    </source>
</evidence>
<organism evidence="8">
    <name type="scientific">Shewanella frigidimarina</name>
    <dbReference type="NCBI Taxonomy" id="56812"/>
    <lineage>
        <taxon>Bacteria</taxon>
        <taxon>Pseudomonadati</taxon>
        <taxon>Pseudomonadota</taxon>
        <taxon>Gammaproteobacteria</taxon>
        <taxon>Alteromonadales</taxon>
        <taxon>Shewanellaceae</taxon>
        <taxon>Shewanella</taxon>
    </lineage>
</organism>
<dbReference type="PANTHER" id="PTHR35007:SF1">
    <property type="entry name" value="PILUS ASSEMBLY PROTEIN"/>
    <property type="match status" value="1"/>
</dbReference>
<dbReference type="Gene3D" id="1.20.81.30">
    <property type="entry name" value="Type II secretion system (T2SS), domain F"/>
    <property type="match status" value="1"/>
</dbReference>
<comment type="subcellular location">
    <subcellularLocation>
        <location evidence="1">Cell membrane</location>
        <topology evidence="1">Multi-pass membrane protein</topology>
    </subcellularLocation>
</comment>
<dbReference type="Pfam" id="PF00482">
    <property type="entry name" value="T2SSF"/>
    <property type="match status" value="1"/>
</dbReference>
<dbReference type="EMBL" id="LRDC01000022">
    <property type="protein sequence ID" value="KVX01517.1"/>
    <property type="molecule type" value="Genomic_DNA"/>
</dbReference>